<proteinExistence type="predicted"/>
<evidence type="ECO:0000256" key="2">
    <source>
        <dbReference type="ARBA" id="ARBA00023125"/>
    </source>
</evidence>
<feature type="domain" description="HTH gntR-type" evidence="4">
    <location>
        <begin position="15"/>
        <end position="83"/>
    </location>
</feature>
<accession>A0A6J4L4I4</accession>
<dbReference type="GO" id="GO:0003677">
    <property type="term" value="F:DNA binding"/>
    <property type="evidence" value="ECO:0007669"/>
    <property type="project" value="UniProtKB-KW"/>
</dbReference>
<dbReference type="InterPro" id="IPR036390">
    <property type="entry name" value="WH_DNA-bd_sf"/>
</dbReference>
<gene>
    <name evidence="5" type="ORF">AVDCRST_MAG07-1420</name>
</gene>
<organism evidence="5">
    <name type="scientific">uncultured Frankineae bacterium</name>
    <dbReference type="NCBI Taxonomy" id="437475"/>
    <lineage>
        <taxon>Bacteria</taxon>
        <taxon>Bacillati</taxon>
        <taxon>Actinomycetota</taxon>
        <taxon>Actinomycetes</taxon>
        <taxon>Frankiales</taxon>
        <taxon>environmental samples</taxon>
    </lineage>
</organism>
<keyword evidence="2" id="KW-0238">DNA-binding</keyword>
<dbReference type="PANTHER" id="PTHR38445:SF9">
    <property type="entry name" value="HTH-TYPE TRANSCRIPTIONAL REPRESSOR YTRA"/>
    <property type="match status" value="1"/>
</dbReference>
<keyword evidence="1" id="KW-0805">Transcription regulation</keyword>
<keyword evidence="3" id="KW-0804">Transcription</keyword>
<dbReference type="SUPFAM" id="SSF46785">
    <property type="entry name" value="Winged helix' DNA-binding domain"/>
    <property type="match status" value="1"/>
</dbReference>
<dbReference type="PANTHER" id="PTHR38445">
    <property type="entry name" value="HTH-TYPE TRANSCRIPTIONAL REPRESSOR YTRA"/>
    <property type="match status" value="1"/>
</dbReference>
<evidence type="ECO:0000256" key="3">
    <source>
        <dbReference type="ARBA" id="ARBA00023163"/>
    </source>
</evidence>
<name>A0A6J4L4I4_9ACTN</name>
<evidence type="ECO:0000256" key="1">
    <source>
        <dbReference type="ARBA" id="ARBA00023015"/>
    </source>
</evidence>
<evidence type="ECO:0000313" key="5">
    <source>
        <dbReference type="EMBL" id="CAA9323910.1"/>
    </source>
</evidence>
<dbReference type="AlphaFoldDB" id="A0A6J4L4I4"/>
<sequence>MSGVPALVVDAADPTPPYEQLRRQLADLIGGGVLGPGTRLPPLRQLAADLGLAVGTVARTYRELEIAGLVVSRRGGGTKVAADAARRSAADVAQTVEHAAEALVRGARLLGAHDDAVRAAVERALTTHPRDPRGAIIEA</sequence>
<dbReference type="EMBL" id="CADCUB010000071">
    <property type="protein sequence ID" value="CAA9323910.1"/>
    <property type="molecule type" value="Genomic_DNA"/>
</dbReference>
<dbReference type="InterPro" id="IPR000524">
    <property type="entry name" value="Tscrpt_reg_HTH_GntR"/>
</dbReference>
<dbReference type="CDD" id="cd07377">
    <property type="entry name" value="WHTH_GntR"/>
    <property type="match status" value="1"/>
</dbReference>
<evidence type="ECO:0000259" key="4">
    <source>
        <dbReference type="PROSITE" id="PS50949"/>
    </source>
</evidence>
<dbReference type="GO" id="GO:0003700">
    <property type="term" value="F:DNA-binding transcription factor activity"/>
    <property type="evidence" value="ECO:0007669"/>
    <property type="project" value="InterPro"/>
</dbReference>
<protein>
    <submittedName>
        <fullName evidence="5">Transcriptional regulator, GntR family</fullName>
    </submittedName>
</protein>
<dbReference type="SMART" id="SM00345">
    <property type="entry name" value="HTH_GNTR"/>
    <property type="match status" value="1"/>
</dbReference>
<dbReference type="Gene3D" id="1.10.10.10">
    <property type="entry name" value="Winged helix-like DNA-binding domain superfamily/Winged helix DNA-binding domain"/>
    <property type="match status" value="1"/>
</dbReference>
<dbReference type="PROSITE" id="PS50949">
    <property type="entry name" value="HTH_GNTR"/>
    <property type="match status" value="1"/>
</dbReference>
<dbReference type="InterPro" id="IPR036388">
    <property type="entry name" value="WH-like_DNA-bd_sf"/>
</dbReference>
<reference evidence="5" key="1">
    <citation type="submission" date="2020-02" db="EMBL/GenBank/DDBJ databases">
        <authorList>
            <person name="Meier V. D."/>
        </authorList>
    </citation>
    <scope>NUCLEOTIDE SEQUENCE</scope>
    <source>
        <strain evidence="5">AVDCRST_MAG07</strain>
    </source>
</reference>
<dbReference type="Pfam" id="PF00392">
    <property type="entry name" value="GntR"/>
    <property type="match status" value="1"/>
</dbReference>